<keyword evidence="1" id="KW-0732">Signal</keyword>
<evidence type="ECO:0000313" key="3">
    <source>
        <dbReference type="EMBL" id="OKH95726.1"/>
    </source>
</evidence>
<sequence length="426" mass="45400">MKATVKTSRARLITAVALASTFAATALVPAAVAAPRALPMDAVTSADGRPTSRQLQRETARVLAEGGFVGVSVRVRDGARTLHAQAGEAELGTGRPVPRGAEFRMASVTKPFVATVVLQLVAEGRLSLDDTVERWLPGVVSGNGNDGSRITVRHLLQHTSGVHNYSPEDDTGSTAADFERTRFDHWDPEQLVAGAMRRAPDFFPVPDPVPVPPEGPRPAWNYSNPGYVLAGMIIKKVTGRTWAEEVRDRVIRPLGLTGTYAPGDNPHLKRPHAHTYHLFPGSVTRTDTTTRNISAADASAALVGTERDVDRFFTALLDGRLLPTAQLAEMRGTVPVSERHDEGFPGMRYGLGLMRQPLTCDDHTWGHAGSHEGGAVSTGFVESGRRSVVVVASGTGGGHEQLLAGERAVRGLVDRTLCAGTDAGAR</sequence>
<reference evidence="3 4" key="1">
    <citation type="submission" date="2015-06" db="EMBL/GenBank/DDBJ databases">
        <title>Cloning and characterization of the uncialamcin biosynthetic gene cluster.</title>
        <authorList>
            <person name="Yan X."/>
            <person name="Huang T."/>
            <person name="Ge H."/>
            <person name="Shen B."/>
        </authorList>
    </citation>
    <scope>NUCLEOTIDE SEQUENCE [LARGE SCALE GENOMIC DNA]</scope>
    <source>
        <strain evidence="3 4">DCA2648</strain>
    </source>
</reference>
<comment type="caution">
    <text evidence="3">The sequence shown here is derived from an EMBL/GenBank/DDBJ whole genome shotgun (WGS) entry which is preliminary data.</text>
</comment>
<organism evidence="3 4">
    <name type="scientific">Streptomyces uncialis</name>
    <dbReference type="NCBI Taxonomy" id="1048205"/>
    <lineage>
        <taxon>Bacteria</taxon>
        <taxon>Bacillati</taxon>
        <taxon>Actinomycetota</taxon>
        <taxon>Actinomycetes</taxon>
        <taxon>Kitasatosporales</taxon>
        <taxon>Streptomycetaceae</taxon>
        <taxon>Streptomyces</taxon>
    </lineage>
</organism>
<dbReference type="SUPFAM" id="SSF56601">
    <property type="entry name" value="beta-lactamase/transpeptidase-like"/>
    <property type="match status" value="1"/>
</dbReference>
<dbReference type="STRING" id="1048205.AB852_02915"/>
<gene>
    <name evidence="3" type="ORF">AB852_02915</name>
</gene>
<evidence type="ECO:0000259" key="2">
    <source>
        <dbReference type="Pfam" id="PF00144"/>
    </source>
</evidence>
<dbReference type="PANTHER" id="PTHR46825">
    <property type="entry name" value="D-ALANYL-D-ALANINE-CARBOXYPEPTIDASE/ENDOPEPTIDASE AMPH"/>
    <property type="match status" value="1"/>
</dbReference>
<dbReference type="RefSeq" id="WP_073783261.1">
    <property type="nucleotide sequence ID" value="NZ_LFBV01000001.1"/>
</dbReference>
<dbReference type="EMBL" id="LFBV01000001">
    <property type="protein sequence ID" value="OKH95726.1"/>
    <property type="molecule type" value="Genomic_DNA"/>
</dbReference>
<feature type="signal peptide" evidence="1">
    <location>
        <begin position="1"/>
        <end position="26"/>
    </location>
</feature>
<accession>A0A1Q4VD24</accession>
<dbReference type="AlphaFoldDB" id="A0A1Q4VD24"/>
<proteinExistence type="predicted"/>
<feature type="domain" description="Beta-lactamase-related" evidence="2">
    <location>
        <begin position="60"/>
        <end position="399"/>
    </location>
</feature>
<feature type="chain" id="PRO_5038850946" evidence="1">
    <location>
        <begin position="27"/>
        <end position="426"/>
    </location>
</feature>
<name>A0A1Q4VD24_9ACTN</name>
<dbReference type="Gene3D" id="3.40.710.10">
    <property type="entry name" value="DD-peptidase/beta-lactamase superfamily"/>
    <property type="match status" value="1"/>
</dbReference>
<dbReference type="InterPro" id="IPR012338">
    <property type="entry name" value="Beta-lactam/transpept-like"/>
</dbReference>
<keyword evidence="4" id="KW-1185">Reference proteome</keyword>
<evidence type="ECO:0000256" key="1">
    <source>
        <dbReference type="SAM" id="SignalP"/>
    </source>
</evidence>
<evidence type="ECO:0000313" key="4">
    <source>
        <dbReference type="Proteomes" id="UP000186455"/>
    </source>
</evidence>
<dbReference type="InterPro" id="IPR050491">
    <property type="entry name" value="AmpC-like"/>
</dbReference>
<dbReference type="Pfam" id="PF00144">
    <property type="entry name" value="Beta-lactamase"/>
    <property type="match status" value="1"/>
</dbReference>
<protein>
    <submittedName>
        <fullName evidence="3">Beta-lactamase</fullName>
    </submittedName>
</protein>
<dbReference type="PANTHER" id="PTHR46825:SF7">
    <property type="entry name" value="D-ALANYL-D-ALANINE CARBOXYPEPTIDASE"/>
    <property type="match status" value="1"/>
</dbReference>
<dbReference type="Proteomes" id="UP000186455">
    <property type="component" value="Unassembled WGS sequence"/>
</dbReference>
<dbReference type="InterPro" id="IPR001466">
    <property type="entry name" value="Beta-lactam-related"/>
</dbReference>